<name>A0ABQ9H3B7_9NEOP</name>
<dbReference type="EMBL" id="JARBHB010000007">
    <property type="protein sequence ID" value="KAJ8878789.1"/>
    <property type="molecule type" value="Genomic_DNA"/>
</dbReference>
<evidence type="ECO:0000259" key="1">
    <source>
        <dbReference type="Pfam" id="PF13843"/>
    </source>
</evidence>
<organism evidence="2 3">
    <name type="scientific">Dryococelus australis</name>
    <dbReference type="NCBI Taxonomy" id="614101"/>
    <lineage>
        <taxon>Eukaryota</taxon>
        <taxon>Metazoa</taxon>
        <taxon>Ecdysozoa</taxon>
        <taxon>Arthropoda</taxon>
        <taxon>Hexapoda</taxon>
        <taxon>Insecta</taxon>
        <taxon>Pterygota</taxon>
        <taxon>Neoptera</taxon>
        <taxon>Polyneoptera</taxon>
        <taxon>Phasmatodea</taxon>
        <taxon>Verophasmatodea</taxon>
        <taxon>Anareolatae</taxon>
        <taxon>Phasmatidae</taxon>
        <taxon>Eurycanthinae</taxon>
        <taxon>Dryococelus</taxon>
    </lineage>
</organism>
<evidence type="ECO:0000313" key="3">
    <source>
        <dbReference type="Proteomes" id="UP001159363"/>
    </source>
</evidence>
<dbReference type="Proteomes" id="UP001159363">
    <property type="component" value="Chromosome 6"/>
</dbReference>
<feature type="domain" description="PiggyBac transposable element-derived protein" evidence="1">
    <location>
        <begin position="34"/>
        <end position="86"/>
    </location>
</feature>
<comment type="caution">
    <text evidence="2">The sequence shown here is derived from an EMBL/GenBank/DDBJ whole genome shotgun (WGS) entry which is preliminary data.</text>
</comment>
<dbReference type="InterPro" id="IPR029526">
    <property type="entry name" value="PGBD"/>
</dbReference>
<reference evidence="2 3" key="1">
    <citation type="submission" date="2023-02" db="EMBL/GenBank/DDBJ databases">
        <title>LHISI_Scaffold_Assembly.</title>
        <authorList>
            <person name="Stuart O.P."/>
            <person name="Cleave R."/>
            <person name="Magrath M.J.L."/>
            <person name="Mikheyev A.S."/>
        </authorList>
    </citation>
    <scope>NUCLEOTIDE SEQUENCE [LARGE SCALE GENOMIC DNA]</scope>
    <source>
        <strain evidence="2">Daus_M_001</strain>
        <tissue evidence="2">Leg muscle</tissue>
    </source>
</reference>
<keyword evidence="3" id="KW-1185">Reference proteome</keyword>
<protein>
    <recommendedName>
        <fullName evidence="1">PiggyBac transposable element-derived protein domain-containing protein</fullName>
    </recommendedName>
</protein>
<dbReference type="Pfam" id="PF13843">
    <property type="entry name" value="DDE_Tnp_1_7"/>
    <property type="match status" value="1"/>
</dbReference>
<dbReference type="PANTHER" id="PTHR46599">
    <property type="entry name" value="PIGGYBAC TRANSPOSABLE ELEMENT-DERIVED PROTEIN 4"/>
    <property type="match status" value="1"/>
</dbReference>
<gene>
    <name evidence="2" type="ORF">PR048_019375</name>
</gene>
<proteinExistence type="predicted"/>
<dbReference type="PANTHER" id="PTHR46599:SF3">
    <property type="entry name" value="PIGGYBAC TRANSPOSABLE ELEMENT-DERIVED PROTEIN 4"/>
    <property type="match status" value="1"/>
</dbReference>
<accession>A0ABQ9H3B7</accession>
<sequence>MLEGFLGRCSFRVYIANKPVKYGINMYTLKVDNAASSAVKRVAAPILNTGKNITMDNYFSSISLAKKLLEQKTTIVGTLCQNKKSIFPLFLDTKIRPPYRSMFGFFKSSVLVSYIP</sequence>
<evidence type="ECO:0000313" key="2">
    <source>
        <dbReference type="EMBL" id="KAJ8878789.1"/>
    </source>
</evidence>